<dbReference type="GO" id="GO:0015225">
    <property type="term" value="F:biotin transmembrane transporter activity"/>
    <property type="evidence" value="ECO:0007669"/>
    <property type="project" value="UniProtKB-UniRule"/>
</dbReference>
<dbReference type="PANTHER" id="PTHR34295">
    <property type="entry name" value="BIOTIN TRANSPORTER BIOY"/>
    <property type="match status" value="1"/>
</dbReference>
<dbReference type="PIRSF" id="PIRSF016661">
    <property type="entry name" value="BioY"/>
    <property type="match status" value="1"/>
</dbReference>
<gene>
    <name evidence="4" type="ORF">H9838_02280</name>
</gene>
<dbReference type="PANTHER" id="PTHR34295:SF1">
    <property type="entry name" value="BIOTIN TRANSPORTER BIOY"/>
    <property type="match status" value="1"/>
</dbReference>
<organism evidence="4 5">
    <name type="scientific">Candidatus Acutalibacter pullistercoris</name>
    <dbReference type="NCBI Taxonomy" id="2838418"/>
    <lineage>
        <taxon>Bacteria</taxon>
        <taxon>Bacillati</taxon>
        <taxon>Bacillota</taxon>
        <taxon>Clostridia</taxon>
        <taxon>Eubacteriales</taxon>
        <taxon>Acutalibacteraceae</taxon>
        <taxon>Acutalibacter</taxon>
    </lineage>
</organism>
<keyword evidence="2 3" id="KW-0472">Membrane</keyword>
<dbReference type="Gene3D" id="1.10.1760.20">
    <property type="match status" value="1"/>
</dbReference>
<keyword evidence="3" id="KW-0812">Transmembrane</keyword>
<accession>A0A9D1YCI5</accession>
<sequence length="183" mass="18822">MRLVWRSRLHRDLAAAVFAALLAVLSQIALPMPWGIPITLQTFAVALCGYVLGPALGPVAVGVYLALGAVGLPVFSGFAGGAASLLNVTGGFLWGFLPMALLCGLGSRRGKLPALLLGLCGLVVCHGWGVVQFALVQSLPLWTAFLTASAPYLVKDLVSLAAAYAAARAVVKALGKAKLGETL</sequence>
<feature type="transmembrane region" description="Helical" evidence="3">
    <location>
        <begin position="59"/>
        <end position="79"/>
    </location>
</feature>
<comment type="subcellular location">
    <subcellularLocation>
        <location evidence="2">Cell membrane</location>
        <topology evidence="2">Multi-pass membrane protein</topology>
    </subcellularLocation>
</comment>
<evidence type="ECO:0000313" key="5">
    <source>
        <dbReference type="Proteomes" id="UP000823915"/>
    </source>
</evidence>
<dbReference type="Proteomes" id="UP000823915">
    <property type="component" value="Unassembled WGS sequence"/>
</dbReference>
<dbReference type="AlphaFoldDB" id="A0A9D1YCI5"/>
<dbReference type="EMBL" id="DXDU01000033">
    <property type="protein sequence ID" value="HIY25984.1"/>
    <property type="molecule type" value="Genomic_DNA"/>
</dbReference>
<name>A0A9D1YCI5_9FIRM</name>
<keyword evidence="2" id="KW-0813">Transport</keyword>
<evidence type="ECO:0000256" key="1">
    <source>
        <dbReference type="ARBA" id="ARBA00010692"/>
    </source>
</evidence>
<evidence type="ECO:0000256" key="3">
    <source>
        <dbReference type="SAM" id="Phobius"/>
    </source>
</evidence>
<keyword evidence="2" id="KW-1003">Cell membrane</keyword>
<feature type="transmembrane region" description="Helical" evidence="3">
    <location>
        <begin position="112"/>
        <end position="135"/>
    </location>
</feature>
<proteinExistence type="inferred from homology"/>
<feature type="transmembrane region" description="Helical" evidence="3">
    <location>
        <begin position="36"/>
        <end position="52"/>
    </location>
</feature>
<reference evidence="4" key="1">
    <citation type="journal article" date="2021" name="PeerJ">
        <title>Extensive microbial diversity within the chicken gut microbiome revealed by metagenomics and culture.</title>
        <authorList>
            <person name="Gilroy R."/>
            <person name="Ravi A."/>
            <person name="Getino M."/>
            <person name="Pursley I."/>
            <person name="Horton D.L."/>
            <person name="Alikhan N.F."/>
            <person name="Baker D."/>
            <person name="Gharbi K."/>
            <person name="Hall N."/>
            <person name="Watson M."/>
            <person name="Adriaenssens E.M."/>
            <person name="Foster-Nyarko E."/>
            <person name="Jarju S."/>
            <person name="Secka A."/>
            <person name="Antonio M."/>
            <person name="Oren A."/>
            <person name="Chaudhuri R.R."/>
            <person name="La Ragione R."/>
            <person name="Hildebrand F."/>
            <person name="Pallen M.J."/>
        </authorList>
    </citation>
    <scope>NUCLEOTIDE SEQUENCE</scope>
    <source>
        <strain evidence="4">1282</strain>
    </source>
</reference>
<dbReference type="InterPro" id="IPR003784">
    <property type="entry name" value="BioY"/>
</dbReference>
<comment type="caution">
    <text evidence="4">The sequence shown here is derived from an EMBL/GenBank/DDBJ whole genome shotgun (WGS) entry which is preliminary data.</text>
</comment>
<dbReference type="GO" id="GO:0005886">
    <property type="term" value="C:plasma membrane"/>
    <property type="evidence" value="ECO:0007669"/>
    <property type="project" value="UniProtKB-SubCell"/>
</dbReference>
<reference evidence="4" key="2">
    <citation type="submission" date="2021-04" db="EMBL/GenBank/DDBJ databases">
        <authorList>
            <person name="Gilroy R."/>
        </authorList>
    </citation>
    <scope>NUCLEOTIDE SEQUENCE</scope>
    <source>
        <strain evidence="4">1282</strain>
    </source>
</reference>
<feature type="transmembrane region" description="Helical" evidence="3">
    <location>
        <begin position="85"/>
        <end position="105"/>
    </location>
</feature>
<evidence type="ECO:0000256" key="2">
    <source>
        <dbReference type="PIRNR" id="PIRNR016661"/>
    </source>
</evidence>
<keyword evidence="3" id="KW-1133">Transmembrane helix</keyword>
<evidence type="ECO:0000313" key="4">
    <source>
        <dbReference type="EMBL" id="HIY25984.1"/>
    </source>
</evidence>
<comment type="similarity">
    <text evidence="1 2">Belongs to the BioY family.</text>
</comment>
<protein>
    <recommendedName>
        <fullName evidence="2">Biotin transporter</fullName>
    </recommendedName>
</protein>
<dbReference type="Pfam" id="PF02632">
    <property type="entry name" value="BioY"/>
    <property type="match status" value="1"/>
</dbReference>